<dbReference type="EMBL" id="OW240919">
    <property type="protein sequence ID" value="CAH2311854.1"/>
    <property type="molecule type" value="Genomic_DNA"/>
</dbReference>
<accession>A0AAD1WKC9</accession>
<proteinExistence type="predicted"/>
<dbReference type="Proteomes" id="UP001295444">
    <property type="component" value="Chromosome 08"/>
</dbReference>
<dbReference type="AlphaFoldDB" id="A0AAD1WKC9"/>
<evidence type="ECO:0000313" key="3">
    <source>
        <dbReference type="Proteomes" id="UP001295444"/>
    </source>
</evidence>
<sequence length="56" mass="6495">MTPKMALMRYRNSSEQSPIGKPLSHRRTTHASVLCEGQPRFMPWNGVDRDPEERVL</sequence>
<protein>
    <submittedName>
        <fullName evidence="2">Uncharacterized protein</fullName>
    </submittedName>
</protein>
<gene>
    <name evidence="2" type="ORF">PECUL_23A059664</name>
</gene>
<keyword evidence="3" id="KW-1185">Reference proteome</keyword>
<feature type="region of interest" description="Disordered" evidence="1">
    <location>
        <begin position="1"/>
        <end position="28"/>
    </location>
</feature>
<reference evidence="2" key="1">
    <citation type="submission" date="2022-03" db="EMBL/GenBank/DDBJ databases">
        <authorList>
            <person name="Alioto T."/>
            <person name="Alioto T."/>
            <person name="Gomez Garrido J."/>
        </authorList>
    </citation>
    <scope>NUCLEOTIDE SEQUENCE</scope>
</reference>
<name>A0AAD1WKC9_PELCU</name>
<evidence type="ECO:0000313" key="2">
    <source>
        <dbReference type="EMBL" id="CAH2311854.1"/>
    </source>
</evidence>
<evidence type="ECO:0000256" key="1">
    <source>
        <dbReference type="SAM" id="MobiDB-lite"/>
    </source>
</evidence>
<organism evidence="2 3">
    <name type="scientific">Pelobates cultripes</name>
    <name type="common">Western spadefoot toad</name>
    <dbReference type="NCBI Taxonomy" id="61616"/>
    <lineage>
        <taxon>Eukaryota</taxon>
        <taxon>Metazoa</taxon>
        <taxon>Chordata</taxon>
        <taxon>Craniata</taxon>
        <taxon>Vertebrata</taxon>
        <taxon>Euteleostomi</taxon>
        <taxon>Amphibia</taxon>
        <taxon>Batrachia</taxon>
        <taxon>Anura</taxon>
        <taxon>Pelobatoidea</taxon>
        <taxon>Pelobatidae</taxon>
        <taxon>Pelobates</taxon>
    </lineage>
</organism>